<evidence type="ECO:0000256" key="2">
    <source>
        <dbReference type="SAM" id="MobiDB-lite"/>
    </source>
</evidence>
<dbReference type="InterPro" id="IPR023415">
    <property type="entry name" value="LDLR_class-A_CS"/>
</dbReference>
<dbReference type="SUPFAM" id="SSF57424">
    <property type="entry name" value="LDL receptor-like module"/>
    <property type="match status" value="1"/>
</dbReference>
<evidence type="ECO:0000256" key="1">
    <source>
        <dbReference type="ARBA" id="ARBA00023157"/>
    </source>
</evidence>
<feature type="transmembrane region" description="Helical" evidence="3">
    <location>
        <begin position="3411"/>
        <end position="3429"/>
    </location>
</feature>
<feature type="transmembrane region" description="Helical" evidence="3">
    <location>
        <begin position="2976"/>
        <end position="2998"/>
    </location>
</feature>
<dbReference type="PROSITE" id="PS01209">
    <property type="entry name" value="LDLRA_1"/>
    <property type="match status" value="1"/>
</dbReference>
<name>A0A0S4JXK8_BODSA</name>
<dbReference type="InterPro" id="IPR036055">
    <property type="entry name" value="LDL_receptor-like_sf"/>
</dbReference>
<evidence type="ECO:0000313" key="6">
    <source>
        <dbReference type="Proteomes" id="UP000051952"/>
    </source>
</evidence>
<sequence>MSRILEIPAKVAFEQKAEASLRRQRHSFNSLVALFSLLCLLFSIPAKAQTAPDACSTWVPLACNDYVSDRATAAILCTLENKTISGAVNSFDTGLRPTTPTSPLTYCVQASYYEFNIPAAVRNTTRTLVTLIGSIGGVRLNEPTDATKLHVVTNLGVEYPLGQLVHGYNTVIGQQADISRPLPQYMSSTAYSYPYNGVLTCFNQAAYQPWRIPVALQNLGIAKVRIYDPSLTLKVYSITVDTCDSYSGFTEVDTWMGTSTTNSSVALDPKQTSTVAPLDVNIVNVWPICAAACYSQQVVTPGSGGVPCVGWFLNSTSRLCYLLQNMAALRTPLSTDSTWRNNSVGWVGILPPRVRWASAIFSPGSLNPSFPTIMFSRPDLLGGFSQMALLFTYRADVRRTRKLFLRSSSRFAVASTQPAISFLTLNKLTSYVTDFATGTGGRISDCGSPTRQATVGAPLVNNASISRCTQFGYCPPQTVGTSSGSLVGRLTMVYQENPATAVSCGGGSARMASMLLVAFDGVDYQGATYSLATLVSSSTATTSVFTTLVANHYLTSSASLSIIDRSDVSLVDSGGAVTAQSLVMYQVTGLLPSGGATYFKSPTWFWTDSDQRPSFTSVQCTLETAFSYSIVQGNAGYPTSRYNCNISSSLMDIVDLCNSDLNCTGVTTLAVNSTTEIPWCMISNQTVDTTNPDVLNSNATLLVKGWNRTSDNPDALLCRFPTYGSYGVTVRVAQGVSNGNIIIKADNTTVATCPGLTGQVGEDSCLTFTSCFSGTVPKETNEIVVQFIPGSFPLMWQCSATAMRAIVTFDGLAIVPIPTSNCIYTANTSLMTSCNTRVPMTSSVMNGSCGATGGSRYAAGIPSPSGSACSSSTAAETSVSFTLPGAGAVLQTLYLSLDLSNATDEQKRSAMLSVHATDGLHREVTLGYVTASTTSGMSTLSSSAIGWSPYQSTKLCSNATFCDIDWGAQITELPVSQPLFINGITKVTVRGANVTTLGLSGLITNIANCPLPLRRNASANELMFYFVAPGTVPTTGLVISTSSPVADFMACAVLCGDNAYCGVYTYDPATQACTLRNAAGRWMPAAWPMATGSVVSGTRARGSYLRSFSTISAPTGFASTVDLLAGQFQYVLLFSAQTLPDDYSVVLQFPSLTAYQISVLQTGFAGNGAVMSGLDSYGAAQVCGNDFDAFITSGGAAGVNNDCSNFITCQVVYPTVATTSPLHIRAVMSSTGGNTTTCGGGPLMGLVGYNGGAAPSSNAEYSRVTFVAQSAVVSPQPLGTVVTEVFNVTYKGAATKFVLRESASASPTILSSTVGQSSYCRIRTKTTYQVYQLSGLITGTSYGCGTATTLAAAMNACNLDALCLGFTMSSTNTFGCYTTSASYATAPSMFMRKISTTSCTFTVQSFSMVSVSVLDNGVYQGSGNNVQVKWNGRVVRMCGSSRPFVTPAAYSTSTTAQCSTYLECFNDLLPGVGTVEVVFPSLATSTCSVYQSAVVVITPQSSGSQQVATNAGAALTGVRTIKYSPSDISFNILQYGATRVGVHIKQDRFFAVGSVQTFALNVSVGSQVMSLCGGTVGFTEGLGMDSQCQTYYYCGPTTQNNPIAYPSLTGPITITMENKTLCVTTNCNGRFDALVLTDGMLLTAMPSQSYFRSMSVYTVTSGNYTAQFGSNPSNILSYLRSNTTRLGLLFPSLNASRTTVYGTVFTHYTGVTNTADEYLAIVDDRFTNEETKTLTNARGACIIDDFTDETIDQGCQFQLGATQNKILVSAAQTNFNQIGRTISVIVNDVTVATCGGDNQFQGYQGLTGLCNNYFTCYNDWVTAGALVRLVFSSAMASTSTCSPAAMALIDASSAPYVAPLNCSNPAFPFACQADRKCLAASLVCNDVNDCSDRSDEGRCQNWRFAGTDLGFPASCPPLSTVTDVTREECVRNAVILQSPTVFQFNASVCRLFSCVDFSAPNASVVTIPGDSFETWVYTTDPTSFLYCTDALHCNNNGVVASSVPPCTCSCLDDYTGDDCGSQLQLYLVESVVGVLQPGVAPNSSVSSFFLAALLNYLATGSIVSLSAVEQFNLNKTSAANSQLGMYVVITDYTGAALTTFQLNTLLVYNTRASIVSLVPGLESLTATSVVGPMARLNCYKTSIALEGTNCSVTTFINNSKTIFVTVVGISFTSSSQYVDVTLYEADGSNSTSRCGASDFTQYRDTTLAGVCSYRSICALTVEGVRVTKFEVNISPNINPGNIVCNGYELVSNSRVVGAIQSANTGALLTSANPSYSESHDISYTIITAALCAIGIVCIALLISWFRLRRKYEKLKYMGPPIGFFAFAFIFGGLCGLAFYVGSATQTYTHRVLFEEYREPTCEESFFASIPTRVSYLEAQAPQCELINAIGPAEGLTYAMIEVYSNGTTPYALFRRGSRHSCSTETTIVVPLGVCIKESLIFPEKSSWELSYMRINADTLAGADARLSLLSAYNPTLLLTTTTTTESVSIGERFSGQSGLYGYFQSGTLTYQDFTLSGATEDHFALLGQQDLSAAQQQTPTLPQYVTYNAVITTASTALSSAETITVHSLPFVATRNNFTAFGQTFNNFNSTSEDALETSGPYATDFYSFFGMRGTSTDGGRGKGFTVAFWVQASNQTRGFVYALVDGWITSLDYASKIFDRLCSTVESGSTYNSWFEKNWQCYHAVYLSGQSETLAFVTASPENGLVSVIWDLKQIGLERVFDGGWHYVSVVVDNSVATSPTARLYVDGQTETNQEGWYQCITNQVKSVQHYGSGATVSVINNRQESVKDDGALLLGALNARIFDLSVHDSAWTQEELVREGAPGMELYSSIARVESLGLGITTLLFALINLFFTGRHLYNHFFALDMSELEQSSDDELDVAKTAGSYGAKKGDDVNLDDPAAAAAAVSGGTGLTAIFNQNVPFYQFIQPVLLTIQVMALYMYAWDWPTAYTDQFFPGFAIVSIDFQVMYPTTSPVTWPLVQFALASILLLLLIALAWRDRDNFRSIVVQFTELLRIRRKRANPFGGAHGPTEARSAKPNYQWVYHQDDGTVPLTDEQEETLVRNLQALMARRLKTDANMRLHTPRLVDMGSLGTGILLYERLNGKVFISFRASDHTALEDRDARKITLTQTTIECVADNSRCPEHDLLLLPDDLMQYSCVHSSNPYYRSMECPKKCVMYACPHELCDYAVCEYCYNGGTMKAAVSGAIAAFNQLKRRGFFKIVGMALVELASAVYLPVVKSAMMVMGCHSIYICTFGECWNSFTWEYVLGLLFAFTALIFFGAGYFVINAVITFERHFLLRESLPHRPIHKRLFSFLPEFMVREVDYDDFMQIDDSLFVTLYEPFRFRTQWFPVVLYVFRFALPGAVFITDTGGLPQLLAAVVLEAFLSLSVVITAPFKSVWIELTSRLGSIHQFVLLGLMSLHRVYIRDNPGSVGYGTQMVTATVVYLILVGILLVILVIVPTIQGFIEARRRKQREEANSNQNENYDIGVWGEPTSRAMRELEEKKKRKNGDDFTSIS</sequence>
<dbReference type="InterPro" id="IPR002172">
    <property type="entry name" value="LDrepeatLR_classA_rpt"/>
</dbReference>
<evidence type="ECO:0000256" key="4">
    <source>
        <dbReference type="SAM" id="SignalP"/>
    </source>
</evidence>
<keyword evidence="1" id="KW-1015">Disulfide bond</keyword>
<feature type="transmembrane region" description="Helical" evidence="3">
    <location>
        <begin position="3449"/>
        <end position="3470"/>
    </location>
</feature>
<protein>
    <submittedName>
        <fullName evidence="5">Transmembrane protein, putative</fullName>
    </submittedName>
</protein>
<feature type="region of interest" description="Disordered" evidence="2">
    <location>
        <begin position="3502"/>
        <end position="3521"/>
    </location>
</feature>
<gene>
    <name evidence="5" type="ORF">BSAL_46685</name>
</gene>
<reference evidence="6" key="1">
    <citation type="submission" date="2015-09" db="EMBL/GenBank/DDBJ databases">
        <authorList>
            <consortium name="Pathogen Informatics"/>
        </authorList>
    </citation>
    <scope>NUCLEOTIDE SEQUENCE [LARGE SCALE GENOMIC DNA]</scope>
    <source>
        <strain evidence="6">Lake Konstanz</strain>
    </source>
</reference>
<feature type="signal peptide" evidence="4">
    <location>
        <begin position="1"/>
        <end position="48"/>
    </location>
</feature>
<keyword evidence="3" id="KW-0472">Membrane</keyword>
<dbReference type="PROSITE" id="PS50068">
    <property type="entry name" value="LDLRA_2"/>
    <property type="match status" value="1"/>
</dbReference>
<dbReference type="SMART" id="SM00192">
    <property type="entry name" value="LDLa"/>
    <property type="match status" value="1"/>
</dbReference>
<keyword evidence="3 5" id="KW-0812">Transmembrane</keyword>
<dbReference type="SUPFAM" id="SSF49899">
    <property type="entry name" value="Concanavalin A-like lectins/glucanases"/>
    <property type="match status" value="1"/>
</dbReference>
<feature type="transmembrane region" description="Helical" evidence="3">
    <location>
        <begin position="2927"/>
        <end position="2945"/>
    </location>
</feature>
<feature type="chain" id="PRO_5006622806" evidence="4">
    <location>
        <begin position="49"/>
        <end position="3521"/>
    </location>
</feature>
<dbReference type="InterPro" id="IPR013320">
    <property type="entry name" value="ConA-like_dom_sf"/>
</dbReference>
<dbReference type="CDD" id="cd00112">
    <property type="entry name" value="LDLa"/>
    <property type="match status" value="1"/>
</dbReference>
<dbReference type="Gene3D" id="4.10.400.10">
    <property type="entry name" value="Low-density Lipoprotein Receptor"/>
    <property type="match status" value="1"/>
</dbReference>
<feature type="transmembrane region" description="Helical" evidence="3">
    <location>
        <begin position="2317"/>
        <end position="2340"/>
    </location>
</feature>
<organism evidence="5 6">
    <name type="scientific">Bodo saltans</name>
    <name type="common">Flagellated protozoan</name>
    <dbReference type="NCBI Taxonomy" id="75058"/>
    <lineage>
        <taxon>Eukaryota</taxon>
        <taxon>Discoba</taxon>
        <taxon>Euglenozoa</taxon>
        <taxon>Kinetoplastea</taxon>
        <taxon>Metakinetoplastina</taxon>
        <taxon>Eubodonida</taxon>
        <taxon>Bodonidae</taxon>
        <taxon>Bodo</taxon>
    </lineage>
</organism>
<keyword evidence="3" id="KW-1133">Transmembrane helix</keyword>
<evidence type="ECO:0000256" key="3">
    <source>
        <dbReference type="SAM" id="Phobius"/>
    </source>
</evidence>
<feature type="transmembrane region" description="Helical" evidence="3">
    <location>
        <begin position="3219"/>
        <end position="3237"/>
    </location>
</feature>
<dbReference type="Proteomes" id="UP000051952">
    <property type="component" value="Unassembled WGS sequence"/>
</dbReference>
<feature type="transmembrane region" description="Helical" evidence="3">
    <location>
        <begin position="3376"/>
        <end position="3399"/>
    </location>
</feature>
<dbReference type="EMBL" id="CYKH01002220">
    <property type="protein sequence ID" value="CUG94138.1"/>
    <property type="molecule type" value="Genomic_DNA"/>
</dbReference>
<evidence type="ECO:0000313" key="5">
    <source>
        <dbReference type="EMBL" id="CUG94138.1"/>
    </source>
</evidence>
<proteinExistence type="predicted"/>
<keyword evidence="6" id="KW-1185">Reference proteome</keyword>
<dbReference type="Gene3D" id="3.50.4.10">
    <property type="entry name" value="Hepatocyte Growth Factor"/>
    <property type="match status" value="1"/>
</dbReference>
<dbReference type="VEuPathDB" id="TriTrypDB:BSAL_46685"/>
<feature type="transmembrane region" description="Helical" evidence="3">
    <location>
        <begin position="2281"/>
        <end position="2305"/>
    </location>
</feature>
<feature type="transmembrane region" description="Helical" evidence="3">
    <location>
        <begin position="3352"/>
        <end position="3370"/>
    </location>
</feature>
<accession>A0A0S4JXK8</accession>
<dbReference type="OrthoDB" id="10006456at2759"/>
<feature type="transmembrane region" description="Helical" evidence="3">
    <location>
        <begin position="2837"/>
        <end position="2854"/>
    </location>
</feature>
<feature type="transmembrane region" description="Helical" evidence="3">
    <location>
        <begin position="3268"/>
        <end position="3293"/>
    </location>
</feature>
<keyword evidence="4" id="KW-0732">Signal</keyword>